<dbReference type="Pfam" id="PF01370">
    <property type="entry name" value="Epimerase"/>
    <property type="match status" value="1"/>
</dbReference>
<dbReference type="GO" id="GO:0044877">
    <property type="term" value="F:protein-containing complex binding"/>
    <property type="evidence" value="ECO:0007669"/>
    <property type="project" value="TreeGrafter"/>
</dbReference>
<dbReference type="SUPFAM" id="SSF51735">
    <property type="entry name" value="NAD(P)-binding Rossmann-fold domains"/>
    <property type="match status" value="1"/>
</dbReference>
<dbReference type="OrthoDB" id="9814124at2"/>
<evidence type="ECO:0000313" key="2">
    <source>
        <dbReference type="EMBL" id="QGY81881.1"/>
    </source>
</evidence>
<dbReference type="InterPro" id="IPR036291">
    <property type="entry name" value="NAD(P)-bd_dom_sf"/>
</dbReference>
<sequence>MKSVAGKTVAVTGATGFVGRITLDRLIEAGWKVRALTRSDQPKKIGVTWVAGALDNAQSLQKLCDGADAVLHIAGVVNAPDAEGFETGNVTGTASIIAAAKNCGVKRFVHVSSLAAKYPQLSLYGASKYRAEKLVGTSMLDWTIVRPPGVYGPGDTEMFDMFRLAQKGWALLPPRGRVSIIHVDDLARLLVALLPAHDDATTQIFEADDGFEKGWSHEAFARAIGWAIGRRVTTLHAPRLLLKFAAYADRFFRGRKAKLTPDRAGYLSHPDWTIDRTATPPAKLWSPQIATRQGLKDTVRWYKAQGWL</sequence>
<keyword evidence="3" id="KW-1185">Reference proteome</keyword>
<evidence type="ECO:0000313" key="3">
    <source>
        <dbReference type="Proteomes" id="UP000428803"/>
    </source>
</evidence>
<reference evidence="3" key="1">
    <citation type="submission" date="2019-01" db="EMBL/GenBank/DDBJ databases">
        <title>Sphingorhabdus lacus sp.nov., isolated from an oligotrophic freshwater lake.</title>
        <authorList>
            <person name="Park M."/>
        </authorList>
    </citation>
    <scope>NUCLEOTIDE SEQUENCE [LARGE SCALE GENOMIC DNA]</scope>
    <source>
        <strain evidence="3">IMCC1753</strain>
    </source>
</reference>
<dbReference type="RefSeq" id="WP_158902496.1">
    <property type="nucleotide sequence ID" value="NZ_CP035733.1"/>
</dbReference>
<proteinExistence type="predicted"/>
<evidence type="ECO:0000259" key="1">
    <source>
        <dbReference type="SMART" id="SM00822"/>
    </source>
</evidence>
<organism evidence="2 3">
    <name type="scientific">Sphingorhabdus lacus</name>
    <dbReference type="NCBI Taxonomy" id="392610"/>
    <lineage>
        <taxon>Bacteria</taxon>
        <taxon>Pseudomonadati</taxon>
        <taxon>Pseudomonadota</taxon>
        <taxon>Alphaproteobacteria</taxon>
        <taxon>Sphingomonadales</taxon>
        <taxon>Sphingomonadaceae</taxon>
        <taxon>Sphingorhabdus</taxon>
    </lineage>
</organism>
<accession>A0A6I6LBP5</accession>
<dbReference type="SMART" id="SM00822">
    <property type="entry name" value="PKS_KR"/>
    <property type="match status" value="1"/>
</dbReference>
<dbReference type="KEGG" id="slaa:EUU25_15430"/>
<dbReference type="InterPro" id="IPR001509">
    <property type="entry name" value="Epimerase_deHydtase"/>
</dbReference>
<name>A0A6I6LBP5_9SPHN</name>
<dbReference type="EMBL" id="CP035733">
    <property type="protein sequence ID" value="QGY81881.1"/>
    <property type="molecule type" value="Genomic_DNA"/>
</dbReference>
<gene>
    <name evidence="2" type="ORF">EUU25_15430</name>
</gene>
<dbReference type="Gene3D" id="3.40.50.720">
    <property type="entry name" value="NAD(P)-binding Rossmann-like Domain"/>
    <property type="match status" value="1"/>
</dbReference>
<dbReference type="PANTHER" id="PTHR12126">
    <property type="entry name" value="NADH-UBIQUINONE OXIDOREDUCTASE 39 KDA SUBUNIT-RELATED"/>
    <property type="match status" value="1"/>
</dbReference>
<dbReference type="PANTHER" id="PTHR12126:SF11">
    <property type="entry name" value="NADH DEHYDROGENASE [UBIQUINONE] 1 ALPHA SUBCOMPLEX SUBUNIT 9, MITOCHONDRIAL"/>
    <property type="match status" value="1"/>
</dbReference>
<dbReference type="InterPro" id="IPR051207">
    <property type="entry name" value="ComplexI_NDUFA9_subunit"/>
</dbReference>
<dbReference type="Proteomes" id="UP000428803">
    <property type="component" value="Chromosome"/>
</dbReference>
<protein>
    <submittedName>
        <fullName evidence="2">NAD(P)-dependent oxidoreductase</fullName>
    </submittedName>
</protein>
<feature type="domain" description="Ketoreductase" evidence="1">
    <location>
        <begin position="7"/>
        <end position="148"/>
    </location>
</feature>
<dbReference type="AlphaFoldDB" id="A0A6I6LBP5"/>
<dbReference type="InterPro" id="IPR057326">
    <property type="entry name" value="KR_dom"/>
</dbReference>